<dbReference type="SMART" id="SM01133">
    <property type="entry name" value="DeoC"/>
    <property type="match status" value="1"/>
</dbReference>
<keyword evidence="3 7" id="KW-0456">Lyase</keyword>
<evidence type="ECO:0000256" key="5">
    <source>
        <dbReference type="ARBA" id="ARBA00048791"/>
    </source>
</evidence>
<comment type="subcellular location">
    <subcellularLocation>
        <location evidence="7">Cytoplasm</location>
    </subcellularLocation>
</comment>
<dbReference type="InterPro" id="IPR002915">
    <property type="entry name" value="DeoC/FbaB/LacD_aldolase"/>
</dbReference>
<dbReference type="InterPro" id="IPR011343">
    <property type="entry name" value="DeoC"/>
</dbReference>
<dbReference type="GO" id="GO:0009264">
    <property type="term" value="P:deoxyribonucleotide catabolic process"/>
    <property type="evidence" value="ECO:0007669"/>
    <property type="project" value="UniProtKB-UniRule"/>
</dbReference>
<dbReference type="SUPFAM" id="SSF51569">
    <property type="entry name" value="Aldolase"/>
    <property type="match status" value="1"/>
</dbReference>
<evidence type="ECO:0000313" key="9">
    <source>
        <dbReference type="Proteomes" id="UP000433406"/>
    </source>
</evidence>
<evidence type="ECO:0000256" key="6">
    <source>
        <dbReference type="ARBA" id="ARBA00056337"/>
    </source>
</evidence>
<proteinExistence type="inferred from homology"/>
<keyword evidence="2 7" id="KW-0963">Cytoplasm</keyword>
<comment type="caution">
    <text evidence="8">The sequence shown here is derived from an EMBL/GenBank/DDBJ whole genome shotgun (WGS) entry which is preliminary data.</text>
</comment>
<protein>
    <recommendedName>
        <fullName evidence="7">Deoxyribose-phosphate aldolase</fullName>
        <shortName evidence="7">DERA</shortName>
        <ecNumber evidence="7">4.1.2.4</ecNumber>
    </recommendedName>
    <alternativeName>
        <fullName evidence="7">2-deoxy-D-ribose 5-phosphate aldolase</fullName>
    </alternativeName>
    <alternativeName>
        <fullName evidence="7">Phosphodeoxyriboaldolase</fullName>
        <shortName evidence="7">Deoxyriboaldolase</shortName>
    </alternativeName>
</protein>
<dbReference type="GO" id="GO:0004139">
    <property type="term" value="F:deoxyribose-phosphate aldolase activity"/>
    <property type="evidence" value="ECO:0007669"/>
    <property type="project" value="UniProtKB-UniRule"/>
</dbReference>
<comment type="catalytic activity">
    <reaction evidence="5 7">
        <text>2-deoxy-D-ribose 5-phosphate = D-glyceraldehyde 3-phosphate + acetaldehyde</text>
        <dbReference type="Rhea" id="RHEA:12821"/>
        <dbReference type="ChEBI" id="CHEBI:15343"/>
        <dbReference type="ChEBI" id="CHEBI:59776"/>
        <dbReference type="ChEBI" id="CHEBI:62877"/>
        <dbReference type="EC" id="4.1.2.4"/>
    </reaction>
</comment>
<dbReference type="NCBIfam" id="TIGR00126">
    <property type="entry name" value="deoC"/>
    <property type="match status" value="1"/>
</dbReference>
<feature type="active site" description="Proton donor/acceptor" evidence="7">
    <location>
        <position position="93"/>
    </location>
</feature>
<organism evidence="8 9">
    <name type="scientific">Nocardioides marmotae</name>
    <dbReference type="NCBI Taxonomy" id="2663857"/>
    <lineage>
        <taxon>Bacteria</taxon>
        <taxon>Bacillati</taxon>
        <taxon>Actinomycetota</taxon>
        <taxon>Actinomycetes</taxon>
        <taxon>Propionibacteriales</taxon>
        <taxon>Nocardioidaceae</taxon>
        <taxon>Nocardioides</taxon>
    </lineage>
</organism>
<dbReference type="Proteomes" id="UP000433406">
    <property type="component" value="Unassembled WGS sequence"/>
</dbReference>
<dbReference type="PIRSF" id="PIRSF001357">
    <property type="entry name" value="DeoC"/>
    <property type="match status" value="1"/>
</dbReference>
<evidence type="ECO:0000256" key="1">
    <source>
        <dbReference type="ARBA" id="ARBA00010936"/>
    </source>
</evidence>
<evidence type="ECO:0000256" key="3">
    <source>
        <dbReference type="ARBA" id="ARBA00023239"/>
    </source>
</evidence>
<feature type="active site" description="Schiff-base intermediate with acetaldehyde" evidence="7">
    <location>
        <position position="156"/>
    </location>
</feature>
<accession>A0A6I3J1P2</accession>
<dbReference type="GO" id="GO:0016052">
    <property type="term" value="P:carbohydrate catabolic process"/>
    <property type="evidence" value="ECO:0007669"/>
    <property type="project" value="TreeGrafter"/>
</dbReference>
<dbReference type="HAMAP" id="MF_00114">
    <property type="entry name" value="DeoC_type1"/>
    <property type="match status" value="1"/>
</dbReference>
<comment type="pathway">
    <text evidence="7">Carbohydrate degradation; 2-deoxy-D-ribose 1-phosphate degradation; D-glyceraldehyde 3-phosphate and acetaldehyde from 2-deoxy-alpha-D-ribose 1-phosphate: step 2/2.</text>
</comment>
<dbReference type="FunFam" id="3.20.20.70:FF:000044">
    <property type="entry name" value="Deoxyribose-phosphate aldolase"/>
    <property type="match status" value="1"/>
</dbReference>
<comment type="function">
    <text evidence="6 7">Catalyzes a reversible aldol reaction between acetaldehyde and D-glyceraldehyde 3-phosphate to generate 2-deoxy-D-ribose 5-phosphate.</text>
</comment>
<dbReference type="RefSeq" id="WP_154614705.1">
    <property type="nucleotide sequence ID" value="NZ_CP053660.1"/>
</dbReference>
<gene>
    <name evidence="7" type="primary">deoC</name>
    <name evidence="8" type="ORF">GGQ22_07770</name>
</gene>
<evidence type="ECO:0000256" key="2">
    <source>
        <dbReference type="ARBA" id="ARBA00022490"/>
    </source>
</evidence>
<dbReference type="CDD" id="cd00959">
    <property type="entry name" value="DeoC"/>
    <property type="match status" value="1"/>
</dbReference>
<name>A0A6I3J1P2_9ACTN</name>
<evidence type="ECO:0000256" key="4">
    <source>
        <dbReference type="ARBA" id="ARBA00023270"/>
    </source>
</evidence>
<dbReference type="InterPro" id="IPR028581">
    <property type="entry name" value="DeoC_typeI"/>
</dbReference>
<sequence>MSEPSLTQVAQAIDHTLLKPEATHADVEALVAEAVELGTYSVCVSPSMLPVTVPEGSDLKVAVVCGFPSGKHTSAVKAAEAAESVAHGADEIDMVIDIGAAKEGRFDAVEADIAAVRAAAPAPTVLKVIIESAALTDEEIVGACRAAAAAGADFVKTSTGFHPSGGATEHAVRLMAQTVPDLQVKASGGVRTLEQARTMLAAGATRLGVSGSRALLGSGDQPASGGY</sequence>
<dbReference type="GO" id="GO:0005737">
    <property type="term" value="C:cytoplasm"/>
    <property type="evidence" value="ECO:0007669"/>
    <property type="project" value="UniProtKB-SubCell"/>
</dbReference>
<keyword evidence="4 7" id="KW-0704">Schiff base</keyword>
<dbReference type="Gene3D" id="3.20.20.70">
    <property type="entry name" value="Aldolase class I"/>
    <property type="match status" value="1"/>
</dbReference>
<dbReference type="InterPro" id="IPR013785">
    <property type="entry name" value="Aldolase_TIM"/>
</dbReference>
<dbReference type="UniPathway" id="UPA00002">
    <property type="reaction ID" value="UER00468"/>
</dbReference>
<dbReference type="PANTHER" id="PTHR10889:SF1">
    <property type="entry name" value="DEOXYRIBOSE-PHOSPHATE ALDOLASE"/>
    <property type="match status" value="1"/>
</dbReference>
<dbReference type="EC" id="4.1.2.4" evidence="7"/>
<feature type="active site" description="Proton donor/acceptor" evidence="7">
    <location>
        <position position="185"/>
    </location>
</feature>
<evidence type="ECO:0000313" key="8">
    <source>
        <dbReference type="EMBL" id="MTB94981.1"/>
    </source>
</evidence>
<comment type="similarity">
    <text evidence="1 7">Belongs to the DeoC/FbaB aldolase family. DeoC type 1 subfamily.</text>
</comment>
<dbReference type="GO" id="GO:0006018">
    <property type="term" value="P:2-deoxyribose 1-phosphate catabolic process"/>
    <property type="evidence" value="ECO:0007669"/>
    <property type="project" value="UniProtKB-UniRule"/>
</dbReference>
<dbReference type="AlphaFoldDB" id="A0A6I3J1P2"/>
<evidence type="ECO:0000256" key="7">
    <source>
        <dbReference type="HAMAP-Rule" id="MF_00114"/>
    </source>
</evidence>
<dbReference type="Pfam" id="PF01791">
    <property type="entry name" value="DeoC"/>
    <property type="match status" value="1"/>
</dbReference>
<reference evidence="8 9" key="1">
    <citation type="submission" date="2019-10" db="EMBL/GenBank/DDBJ databases">
        <title>Nocardioides novel species isolated from the excrement of Marmot.</title>
        <authorList>
            <person name="Zhang G."/>
        </authorList>
    </citation>
    <scope>NUCLEOTIDE SEQUENCE [LARGE SCALE GENOMIC DNA]</scope>
    <source>
        <strain evidence="9">zg-579</strain>
    </source>
</reference>
<keyword evidence="9" id="KW-1185">Reference proteome</keyword>
<dbReference type="EMBL" id="WLCI01000008">
    <property type="protein sequence ID" value="MTB94981.1"/>
    <property type="molecule type" value="Genomic_DNA"/>
</dbReference>
<dbReference type="PANTHER" id="PTHR10889">
    <property type="entry name" value="DEOXYRIBOSE-PHOSPHATE ALDOLASE"/>
    <property type="match status" value="1"/>
</dbReference>